<keyword evidence="4" id="KW-1185">Reference proteome</keyword>
<dbReference type="NCBIfam" id="TIGR04183">
    <property type="entry name" value="Por_Secre_tail"/>
    <property type="match status" value="1"/>
</dbReference>
<proteinExistence type="predicted"/>
<dbReference type="InterPro" id="IPR013783">
    <property type="entry name" value="Ig-like_fold"/>
</dbReference>
<accession>A0A9X1VIV1</accession>
<dbReference type="AlphaFoldDB" id="A0A9X1VIV1"/>
<reference evidence="3" key="1">
    <citation type="submission" date="2022-03" db="EMBL/GenBank/DDBJ databases">
        <title>Bacterial whole genome sequence for Hymenobacter sp. DH14.</title>
        <authorList>
            <person name="Le V."/>
        </authorList>
    </citation>
    <scope>NUCLEOTIDE SEQUENCE</scope>
    <source>
        <strain evidence="3">DH14</strain>
    </source>
</reference>
<comment type="caution">
    <text evidence="3">The sequence shown here is derived from an EMBL/GenBank/DDBJ whole genome shotgun (WGS) entry which is preliminary data.</text>
</comment>
<sequence length="591" mass="60893">MQRRFTSFSASVRTLLSAAVLLLANGSLSQAWAQCTTCSYTVDNPNKSDIFNMIGGETIIIASNVNFDGTINVLGDNVTVINLGGFTRSGQIRVTGNNTVIRNESEISNGNGGNGSGSRIAVASGTTGTVLYNRGTISSDNVVLSGPTVINNGNSASSKALWSGYVGGNFTAPVTINNYGNWSGQINNLPNSTINNFAAGTWSAYITPTGTTVINNSGTWNASDLNFSGSLTLNHSGGTWTANLNPGGALTINNSGTWTKGFNFPSTGPNSFVNTGTATFGSYLGMGSATTITNSGAMTMTQGMGDISANSSLTNNRGATFRVTGQLINYGTVSNAGIVASTGNFSNQAGASMTGPAAPLRGSFTTNGYSVNAGSFGMVGRLDFCDSGNATGFDSQTGSVGAANTTYCSLRPLPVELAVFTADVVKGQVQLRWATASEQNSAVFVIERSAQGETYQAVREVAAQGNSTAATVYAATDVQPLAGTSYYRLRQVDRDGAVAYSPVLKVSVAPGTLPVLAYPNPVTDRLTLDLTAAAAEPCAVRVLGLAGQVVRTETLTGGCVQELTLAGLPAGLYLLQVRTAGGSSVQRIEKR</sequence>
<dbReference type="EMBL" id="JALBGC010000007">
    <property type="protein sequence ID" value="MCI1189979.1"/>
    <property type="molecule type" value="Genomic_DNA"/>
</dbReference>
<evidence type="ECO:0000259" key="2">
    <source>
        <dbReference type="Pfam" id="PF18962"/>
    </source>
</evidence>
<dbReference type="RefSeq" id="WP_241938191.1">
    <property type="nucleotide sequence ID" value="NZ_JALBGC010000007.1"/>
</dbReference>
<evidence type="ECO:0000313" key="3">
    <source>
        <dbReference type="EMBL" id="MCI1189979.1"/>
    </source>
</evidence>
<feature type="signal peptide" evidence="1">
    <location>
        <begin position="1"/>
        <end position="33"/>
    </location>
</feature>
<gene>
    <name evidence="3" type="ORF">MON38_21350</name>
</gene>
<evidence type="ECO:0000313" key="4">
    <source>
        <dbReference type="Proteomes" id="UP001139193"/>
    </source>
</evidence>
<organism evidence="3 4">
    <name type="scientific">Hymenobacter cyanobacteriorum</name>
    <dbReference type="NCBI Taxonomy" id="2926463"/>
    <lineage>
        <taxon>Bacteria</taxon>
        <taxon>Pseudomonadati</taxon>
        <taxon>Bacteroidota</taxon>
        <taxon>Cytophagia</taxon>
        <taxon>Cytophagales</taxon>
        <taxon>Hymenobacteraceae</taxon>
        <taxon>Hymenobacter</taxon>
    </lineage>
</organism>
<dbReference type="InterPro" id="IPR026444">
    <property type="entry name" value="Secre_tail"/>
</dbReference>
<dbReference type="Pfam" id="PF18962">
    <property type="entry name" value="Por_Secre_tail"/>
    <property type="match status" value="1"/>
</dbReference>
<feature type="domain" description="Secretion system C-terminal sorting" evidence="2">
    <location>
        <begin position="518"/>
        <end position="587"/>
    </location>
</feature>
<feature type="chain" id="PRO_5040801899" evidence="1">
    <location>
        <begin position="34"/>
        <end position="591"/>
    </location>
</feature>
<keyword evidence="1" id="KW-0732">Signal</keyword>
<dbReference type="Proteomes" id="UP001139193">
    <property type="component" value="Unassembled WGS sequence"/>
</dbReference>
<evidence type="ECO:0000256" key="1">
    <source>
        <dbReference type="SAM" id="SignalP"/>
    </source>
</evidence>
<name>A0A9X1VIV1_9BACT</name>
<dbReference type="Gene3D" id="2.60.40.10">
    <property type="entry name" value="Immunoglobulins"/>
    <property type="match status" value="1"/>
</dbReference>
<protein>
    <submittedName>
        <fullName evidence="3">T9SS type A sorting domain-containing protein</fullName>
    </submittedName>
</protein>